<dbReference type="EMBL" id="JH711579">
    <property type="protein sequence ID" value="EIW80232.1"/>
    <property type="molecule type" value="Genomic_DNA"/>
</dbReference>
<evidence type="ECO:0000256" key="1">
    <source>
        <dbReference type="SAM" id="MobiDB-lite"/>
    </source>
</evidence>
<dbReference type="GeneID" id="19201035"/>
<dbReference type="AlphaFoldDB" id="A0A5M3MLW8"/>
<dbReference type="KEGG" id="cput:CONPUDRAFT_137535"/>
<evidence type="ECO:0000313" key="2">
    <source>
        <dbReference type="EMBL" id="EIW80232.1"/>
    </source>
</evidence>
<comment type="caution">
    <text evidence="2">The sequence shown here is derived from an EMBL/GenBank/DDBJ whole genome shotgun (WGS) entry which is preliminary data.</text>
</comment>
<keyword evidence="3" id="KW-1185">Reference proteome</keyword>
<organism evidence="2 3">
    <name type="scientific">Coniophora puteana (strain RWD-64-598)</name>
    <name type="common">Brown rot fungus</name>
    <dbReference type="NCBI Taxonomy" id="741705"/>
    <lineage>
        <taxon>Eukaryota</taxon>
        <taxon>Fungi</taxon>
        <taxon>Dikarya</taxon>
        <taxon>Basidiomycota</taxon>
        <taxon>Agaricomycotina</taxon>
        <taxon>Agaricomycetes</taxon>
        <taxon>Agaricomycetidae</taxon>
        <taxon>Boletales</taxon>
        <taxon>Coniophorineae</taxon>
        <taxon>Coniophoraceae</taxon>
        <taxon>Coniophora</taxon>
    </lineage>
</organism>
<name>A0A5M3MLW8_CONPW</name>
<feature type="compositionally biased region" description="Polar residues" evidence="1">
    <location>
        <begin position="1"/>
        <end position="13"/>
    </location>
</feature>
<dbReference type="RefSeq" id="XP_007769231.1">
    <property type="nucleotide sequence ID" value="XM_007771041.1"/>
</dbReference>
<gene>
    <name evidence="2" type="ORF">CONPUDRAFT_137535</name>
</gene>
<proteinExistence type="predicted"/>
<sequence>MTSSSASPTLSRQDSLESFMMRPAAISQRHHNNPAGGSRFWDDSDGSDTDSINPTPNPPPRRTASHSSRSARSTRRRFRWSQLFRRRPRTPKRSELATGEAKPSLSKIASRWHR</sequence>
<accession>A0A5M3MLW8</accession>
<feature type="region of interest" description="Disordered" evidence="1">
    <location>
        <begin position="1"/>
        <end position="114"/>
    </location>
</feature>
<dbReference type="Proteomes" id="UP000053558">
    <property type="component" value="Unassembled WGS sequence"/>
</dbReference>
<evidence type="ECO:0000313" key="3">
    <source>
        <dbReference type="Proteomes" id="UP000053558"/>
    </source>
</evidence>
<feature type="compositionally biased region" description="Basic residues" evidence="1">
    <location>
        <begin position="72"/>
        <end position="91"/>
    </location>
</feature>
<reference evidence="3" key="1">
    <citation type="journal article" date="2012" name="Science">
        <title>The Paleozoic origin of enzymatic lignin decomposition reconstructed from 31 fungal genomes.</title>
        <authorList>
            <person name="Floudas D."/>
            <person name="Binder M."/>
            <person name="Riley R."/>
            <person name="Barry K."/>
            <person name="Blanchette R.A."/>
            <person name="Henrissat B."/>
            <person name="Martinez A.T."/>
            <person name="Otillar R."/>
            <person name="Spatafora J.W."/>
            <person name="Yadav J.S."/>
            <person name="Aerts A."/>
            <person name="Benoit I."/>
            <person name="Boyd A."/>
            <person name="Carlson A."/>
            <person name="Copeland A."/>
            <person name="Coutinho P.M."/>
            <person name="de Vries R.P."/>
            <person name="Ferreira P."/>
            <person name="Findley K."/>
            <person name="Foster B."/>
            <person name="Gaskell J."/>
            <person name="Glotzer D."/>
            <person name="Gorecki P."/>
            <person name="Heitman J."/>
            <person name="Hesse C."/>
            <person name="Hori C."/>
            <person name="Igarashi K."/>
            <person name="Jurgens J.A."/>
            <person name="Kallen N."/>
            <person name="Kersten P."/>
            <person name="Kohler A."/>
            <person name="Kuees U."/>
            <person name="Kumar T.K.A."/>
            <person name="Kuo A."/>
            <person name="LaButti K."/>
            <person name="Larrondo L.F."/>
            <person name="Lindquist E."/>
            <person name="Ling A."/>
            <person name="Lombard V."/>
            <person name="Lucas S."/>
            <person name="Lundell T."/>
            <person name="Martin R."/>
            <person name="McLaughlin D.J."/>
            <person name="Morgenstern I."/>
            <person name="Morin E."/>
            <person name="Murat C."/>
            <person name="Nagy L.G."/>
            <person name="Nolan M."/>
            <person name="Ohm R.A."/>
            <person name="Patyshakuliyeva A."/>
            <person name="Rokas A."/>
            <person name="Ruiz-Duenas F.J."/>
            <person name="Sabat G."/>
            <person name="Salamov A."/>
            <person name="Samejima M."/>
            <person name="Schmutz J."/>
            <person name="Slot J.C."/>
            <person name="St John F."/>
            <person name="Stenlid J."/>
            <person name="Sun H."/>
            <person name="Sun S."/>
            <person name="Syed K."/>
            <person name="Tsang A."/>
            <person name="Wiebenga A."/>
            <person name="Young D."/>
            <person name="Pisabarro A."/>
            <person name="Eastwood D.C."/>
            <person name="Martin F."/>
            <person name="Cullen D."/>
            <person name="Grigoriev I.V."/>
            <person name="Hibbett D.S."/>
        </authorList>
    </citation>
    <scope>NUCLEOTIDE SEQUENCE [LARGE SCALE GENOMIC DNA]</scope>
    <source>
        <strain evidence="3">RWD-64-598 SS2</strain>
    </source>
</reference>
<protein>
    <submittedName>
        <fullName evidence="2">Uncharacterized protein</fullName>
    </submittedName>
</protein>